<dbReference type="InterPro" id="IPR001173">
    <property type="entry name" value="Glyco_trans_2-like"/>
</dbReference>
<gene>
    <name evidence="2" type="ORF">OCV99_01750</name>
</gene>
<dbReference type="InterPro" id="IPR029044">
    <property type="entry name" value="Nucleotide-diphossugar_trans"/>
</dbReference>
<dbReference type="Proteomes" id="UP001652431">
    <property type="component" value="Unassembled WGS sequence"/>
</dbReference>
<feature type="domain" description="Glycosyltransferase 2-like" evidence="1">
    <location>
        <begin position="335"/>
        <end position="511"/>
    </location>
</feature>
<dbReference type="CDD" id="cd04186">
    <property type="entry name" value="GT_2_like_c"/>
    <property type="match status" value="1"/>
</dbReference>
<dbReference type="Pfam" id="PF00535">
    <property type="entry name" value="Glycos_transf_2"/>
    <property type="match status" value="2"/>
</dbReference>
<organism evidence="2 3">
    <name type="scientific">Dorea acetigenes</name>
    <dbReference type="NCBI Taxonomy" id="2981787"/>
    <lineage>
        <taxon>Bacteria</taxon>
        <taxon>Bacillati</taxon>
        <taxon>Bacillota</taxon>
        <taxon>Clostridia</taxon>
        <taxon>Lachnospirales</taxon>
        <taxon>Lachnospiraceae</taxon>
        <taxon>Dorea</taxon>
    </lineage>
</organism>
<comment type="caution">
    <text evidence="2">The sequence shown here is derived from an EMBL/GenBank/DDBJ whole genome shotgun (WGS) entry which is preliminary data.</text>
</comment>
<proteinExistence type="predicted"/>
<dbReference type="PANTHER" id="PTHR43179:SF7">
    <property type="entry name" value="RHAMNOSYLTRANSFERASE WBBL"/>
    <property type="match status" value="1"/>
</dbReference>
<evidence type="ECO:0000259" key="1">
    <source>
        <dbReference type="Pfam" id="PF00535"/>
    </source>
</evidence>
<dbReference type="SUPFAM" id="SSF53448">
    <property type="entry name" value="Nucleotide-diphospho-sugar transferases"/>
    <property type="match status" value="2"/>
</dbReference>
<feature type="domain" description="Glycosyltransferase 2-like" evidence="1">
    <location>
        <begin position="78"/>
        <end position="239"/>
    </location>
</feature>
<keyword evidence="3" id="KW-1185">Reference proteome</keyword>
<protein>
    <submittedName>
        <fullName evidence="2">Glycosyltransferase family 2 protein</fullName>
    </submittedName>
</protein>
<dbReference type="EMBL" id="JAOQJU010000001">
    <property type="protein sequence ID" value="MCU6685287.1"/>
    <property type="molecule type" value="Genomic_DNA"/>
</dbReference>
<dbReference type="PANTHER" id="PTHR43179">
    <property type="entry name" value="RHAMNOSYLTRANSFERASE WBBL"/>
    <property type="match status" value="1"/>
</dbReference>
<name>A0ABT2RIP5_9FIRM</name>
<dbReference type="CDD" id="cd04184">
    <property type="entry name" value="GT2_RfbC_Mx_like"/>
    <property type="match status" value="1"/>
</dbReference>
<accession>A0ABT2RIP5</accession>
<sequence length="608" mass="70771">MGSKIDYKNIVKKLSPYNIKKGILYFKHYGAREFWIKLTERFQKDDIDYNRWFANHRPTDEELDRQRRKVFGCAPVISILVPVYNTPELFLKQMIQSVREQTYSNWELCIANANPANREVAEILRIAAKKDARIRIAEVPENEGIAQNTNRALQIATGEFIALLDHDDLLAPNALYEIVKAVNESKGAEVIYTDEDKVTTDLEEHFKPHFKPDFNLDLLRSNNYICHLFVAKRELVERVGGFRKEFNGAQDYDLILRCTEKAEAIVHVPKILYHWRVHKESTSDNPMSKMYAYDAGKKAIEEHLKRCGTPGEVLHTKNLGFYRVKYPVQGEPLISILIPNKDQVETLDQCLRSIKEKTDYSNYEIVIIENNSEKEETFRYYEKISSDKIRVIRWEKEFNYSAINNFGVRHAKGDYLLFLNNDIEVIHSDWLSEMVSHCQRKEVGIVGARLYYPDDTIQHGGIIVGIGGVAGSVFVGLPRGYSGYMHKAALQLDLSAVTAACMMMKRRVFEETGGFEEKLKVAFNDVDLCLKTRERGYLVVYDPYVEMYHYESKTRGAEDTKEKVRRFQTEIEYMRSHWIHILKNGDPMYNVNLTLTKWDYSLKNNERR</sequence>
<evidence type="ECO:0000313" key="3">
    <source>
        <dbReference type="Proteomes" id="UP001652431"/>
    </source>
</evidence>
<dbReference type="RefSeq" id="WP_158367555.1">
    <property type="nucleotide sequence ID" value="NZ_JAOQJU010000001.1"/>
</dbReference>
<dbReference type="Gene3D" id="3.90.550.10">
    <property type="entry name" value="Spore Coat Polysaccharide Biosynthesis Protein SpsA, Chain A"/>
    <property type="match status" value="2"/>
</dbReference>
<evidence type="ECO:0000313" key="2">
    <source>
        <dbReference type="EMBL" id="MCU6685287.1"/>
    </source>
</evidence>
<reference evidence="2 3" key="1">
    <citation type="journal article" date="2021" name="ISME Commun">
        <title>Automated analysis of genomic sequences facilitates high-throughput and comprehensive description of bacteria.</title>
        <authorList>
            <person name="Hitch T.C.A."/>
        </authorList>
    </citation>
    <scope>NUCLEOTIDE SEQUENCE [LARGE SCALE GENOMIC DNA]</scope>
    <source>
        <strain evidence="2 3">Sanger_03</strain>
    </source>
</reference>